<dbReference type="Pfam" id="PF00496">
    <property type="entry name" value="SBP_bac_5"/>
    <property type="match status" value="1"/>
</dbReference>
<sequence>MWSRFRHLTATSRATRSINREIGMKKLLSAVALLLPGMVAQAADGEVIRFALNQDIRSSQPGVNRDGNTDDVLMHVVEGMVGYREDGTVGPMLSSSWDVSNEGKTYTFHLREGVKFHNGDAMTAQDVVWSWKHWNDPKTQWRCLREFDGSGLIHVTDVSAPDAHTLVMTLEKPVALFLDTLARTDCGAAAVISPKSVAADGAWIAPIGTGPFSFGEWKHGEYVSLKRFADYSALAGKEDGFVGGKKALVDEVRFMAIPDAATVKAGLQSGAVDLAQVSPIDGIDLKKDPNIALEVAPNAQRHVMLIQTDDPLLKNVKLREAIASALDSEQIALGTSQNLAQASNSNISVASAFYSTIQKQGYQYDPARTAQLLKEAGYKGEPLEIIANKRATVPSFDMAIIIQAMLQSAGINARVTTMEWATQLERYQSGRYQMMTFTYSARFNPALAFEQLVGDKTKQKRKVWGDPQAIAMTDELATVDDPARIQAITDKLHQQMIADVPLIVFYPGLDIVAHRKAISGYKSWLAAAARLWNVSKA</sequence>
<dbReference type="KEGG" id="rtg:NCTC13098_03306"/>
<reference evidence="4 5" key="1">
    <citation type="submission" date="2018-12" db="EMBL/GenBank/DDBJ databases">
        <authorList>
            <consortium name="Pathogen Informatics"/>
        </authorList>
    </citation>
    <scope>NUCLEOTIDE SEQUENCE [LARGE SCALE GENOMIC DNA]</scope>
    <source>
        <strain evidence="4 5">NCTC13098</strain>
    </source>
</reference>
<dbReference type="GO" id="GO:1904680">
    <property type="term" value="F:peptide transmembrane transporter activity"/>
    <property type="evidence" value="ECO:0007669"/>
    <property type="project" value="TreeGrafter"/>
</dbReference>
<keyword evidence="2" id="KW-0732">Signal</keyword>
<comment type="similarity">
    <text evidence="1">Belongs to the bacterial solute-binding protein 5 family.</text>
</comment>
<name>A0A3P8M360_RAOTE</name>
<dbReference type="GO" id="GO:0015833">
    <property type="term" value="P:peptide transport"/>
    <property type="evidence" value="ECO:0007669"/>
    <property type="project" value="TreeGrafter"/>
</dbReference>
<dbReference type="PANTHER" id="PTHR30290">
    <property type="entry name" value="PERIPLASMIC BINDING COMPONENT OF ABC TRANSPORTER"/>
    <property type="match status" value="1"/>
</dbReference>
<dbReference type="Gene3D" id="3.40.190.10">
    <property type="entry name" value="Periplasmic binding protein-like II"/>
    <property type="match status" value="1"/>
</dbReference>
<dbReference type="Gene3D" id="3.90.76.10">
    <property type="entry name" value="Dipeptide-binding Protein, Domain 1"/>
    <property type="match status" value="1"/>
</dbReference>
<evidence type="ECO:0000313" key="4">
    <source>
        <dbReference type="EMBL" id="VDR26943.1"/>
    </source>
</evidence>
<evidence type="ECO:0000313" key="5">
    <source>
        <dbReference type="Proteomes" id="UP000274346"/>
    </source>
</evidence>
<dbReference type="Gene3D" id="3.10.105.10">
    <property type="entry name" value="Dipeptide-binding Protein, Domain 3"/>
    <property type="match status" value="1"/>
</dbReference>
<dbReference type="GO" id="GO:0043190">
    <property type="term" value="C:ATP-binding cassette (ABC) transporter complex"/>
    <property type="evidence" value="ECO:0007669"/>
    <property type="project" value="InterPro"/>
</dbReference>
<dbReference type="InterPro" id="IPR030678">
    <property type="entry name" value="Peptide/Ni-bd"/>
</dbReference>
<organism evidence="4 5">
    <name type="scientific">Raoultella terrigena</name>
    <name type="common">Klebsiella terrigena</name>
    <dbReference type="NCBI Taxonomy" id="577"/>
    <lineage>
        <taxon>Bacteria</taxon>
        <taxon>Pseudomonadati</taxon>
        <taxon>Pseudomonadota</taxon>
        <taxon>Gammaproteobacteria</taxon>
        <taxon>Enterobacterales</taxon>
        <taxon>Enterobacteriaceae</taxon>
        <taxon>Klebsiella/Raoultella group</taxon>
        <taxon>Raoultella</taxon>
    </lineage>
</organism>
<dbReference type="SUPFAM" id="SSF53850">
    <property type="entry name" value="Periplasmic binding protein-like II"/>
    <property type="match status" value="1"/>
</dbReference>
<evidence type="ECO:0000256" key="1">
    <source>
        <dbReference type="ARBA" id="ARBA00005695"/>
    </source>
</evidence>
<feature type="domain" description="Solute-binding protein family 5" evidence="3">
    <location>
        <begin position="89"/>
        <end position="455"/>
    </location>
</feature>
<dbReference type="GO" id="GO:0030288">
    <property type="term" value="C:outer membrane-bounded periplasmic space"/>
    <property type="evidence" value="ECO:0007669"/>
    <property type="project" value="UniProtKB-ARBA"/>
</dbReference>
<dbReference type="PIRSF" id="PIRSF002741">
    <property type="entry name" value="MppA"/>
    <property type="match status" value="1"/>
</dbReference>
<dbReference type="InterPro" id="IPR039424">
    <property type="entry name" value="SBP_5"/>
</dbReference>
<dbReference type="AlphaFoldDB" id="A0A3P8M360"/>
<evidence type="ECO:0000259" key="3">
    <source>
        <dbReference type="Pfam" id="PF00496"/>
    </source>
</evidence>
<proteinExistence type="inferred from homology"/>
<gene>
    <name evidence="4" type="primary">dppA_7</name>
    <name evidence="4" type="ORF">NCTC13098_03306</name>
</gene>
<accession>A0A3P8M360</accession>
<dbReference type="PANTHER" id="PTHR30290:SF38">
    <property type="entry name" value="D,D-DIPEPTIDE-BINDING PERIPLASMIC PROTEIN DDPA-RELATED"/>
    <property type="match status" value="1"/>
</dbReference>
<dbReference type="Proteomes" id="UP000274346">
    <property type="component" value="Chromosome"/>
</dbReference>
<protein>
    <submittedName>
        <fullName evidence="4">Dipeptide-binding protein</fullName>
    </submittedName>
</protein>
<dbReference type="InterPro" id="IPR000914">
    <property type="entry name" value="SBP_5_dom"/>
</dbReference>
<evidence type="ECO:0000256" key="2">
    <source>
        <dbReference type="ARBA" id="ARBA00022729"/>
    </source>
</evidence>
<dbReference type="EMBL" id="LR131271">
    <property type="protein sequence ID" value="VDR26943.1"/>
    <property type="molecule type" value="Genomic_DNA"/>
</dbReference>